<name>A0A7N5JFN2_AILME</name>
<proteinExistence type="inferred from homology"/>
<feature type="signal peptide" evidence="6">
    <location>
        <begin position="1"/>
        <end position="24"/>
    </location>
</feature>
<dbReference type="InterPro" id="IPR026283">
    <property type="entry name" value="B-gal_1-like"/>
</dbReference>
<dbReference type="Pfam" id="PF21467">
    <property type="entry name" value="BetaGal_gal-bd"/>
    <property type="match status" value="1"/>
</dbReference>
<dbReference type="InterPro" id="IPR031330">
    <property type="entry name" value="Gly_Hdrlase_35_cat"/>
</dbReference>
<evidence type="ECO:0000256" key="1">
    <source>
        <dbReference type="ARBA" id="ARBA00009809"/>
    </source>
</evidence>
<dbReference type="InterPro" id="IPR001944">
    <property type="entry name" value="Glycoside_Hdrlase_35"/>
</dbReference>
<dbReference type="PANTHER" id="PTHR23421">
    <property type="entry name" value="BETA-GALACTOSIDASE RELATED"/>
    <property type="match status" value="1"/>
</dbReference>
<evidence type="ECO:0000313" key="11">
    <source>
        <dbReference type="Proteomes" id="UP000008912"/>
    </source>
</evidence>
<dbReference type="InterPro" id="IPR048913">
    <property type="entry name" value="BetaGal_gal-bd"/>
</dbReference>
<keyword evidence="3" id="KW-0378">Hydrolase</keyword>
<organism evidence="10 11">
    <name type="scientific">Ailuropoda melanoleuca</name>
    <name type="common">Giant panda</name>
    <dbReference type="NCBI Taxonomy" id="9646"/>
    <lineage>
        <taxon>Eukaryota</taxon>
        <taxon>Metazoa</taxon>
        <taxon>Chordata</taxon>
        <taxon>Craniata</taxon>
        <taxon>Vertebrata</taxon>
        <taxon>Euteleostomi</taxon>
        <taxon>Mammalia</taxon>
        <taxon>Eutheria</taxon>
        <taxon>Laurasiatheria</taxon>
        <taxon>Carnivora</taxon>
        <taxon>Caniformia</taxon>
        <taxon>Ursidae</taxon>
        <taxon>Ailuropoda</taxon>
    </lineage>
</organism>
<evidence type="ECO:0000259" key="8">
    <source>
        <dbReference type="Pfam" id="PF21317"/>
    </source>
</evidence>
<keyword evidence="5" id="KW-0326">Glycosidase</keyword>
<dbReference type="InterPro" id="IPR017853">
    <property type="entry name" value="GH"/>
</dbReference>
<dbReference type="Gene3D" id="2.60.120.260">
    <property type="entry name" value="Galactose-binding domain-like"/>
    <property type="match status" value="3"/>
</dbReference>
<evidence type="ECO:0000256" key="4">
    <source>
        <dbReference type="ARBA" id="ARBA00023180"/>
    </source>
</evidence>
<reference evidence="10" key="2">
    <citation type="submission" date="2025-08" db="UniProtKB">
        <authorList>
            <consortium name="Ensembl"/>
        </authorList>
    </citation>
    <scope>IDENTIFICATION</scope>
</reference>
<feature type="chain" id="PRO_5031186355" evidence="6">
    <location>
        <begin position="25"/>
        <end position="576"/>
    </location>
</feature>
<dbReference type="PRINTS" id="PR00742">
    <property type="entry name" value="GLHYDRLASE35"/>
</dbReference>
<evidence type="ECO:0000256" key="2">
    <source>
        <dbReference type="ARBA" id="ARBA00022729"/>
    </source>
</evidence>
<keyword evidence="11" id="KW-1185">Reference proteome</keyword>
<evidence type="ECO:0000256" key="3">
    <source>
        <dbReference type="ARBA" id="ARBA00022801"/>
    </source>
</evidence>
<dbReference type="GO" id="GO:0004565">
    <property type="term" value="F:beta-galactosidase activity"/>
    <property type="evidence" value="ECO:0007669"/>
    <property type="project" value="InterPro"/>
</dbReference>
<dbReference type="SUPFAM" id="SSF51445">
    <property type="entry name" value="(Trans)glycosidases"/>
    <property type="match status" value="2"/>
</dbReference>
<dbReference type="InterPro" id="IPR008979">
    <property type="entry name" value="Galactose-bd-like_sf"/>
</dbReference>
<feature type="domain" description="Glycoside hydrolase 35 catalytic" evidence="7">
    <location>
        <begin position="42"/>
        <end position="153"/>
    </location>
</feature>
<accession>A0A7N5JFN2</accession>
<dbReference type="GeneTree" id="ENSGT00950000182942"/>
<gene>
    <name evidence="10" type="primary">GLB1</name>
</gene>
<evidence type="ECO:0000256" key="6">
    <source>
        <dbReference type="SAM" id="SignalP"/>
    </source>
</evidence>
<feature type="domain" description="Glycoside hydrolase 35 catalytic" evidence="7">
    <location>
        <begin position="155"/>
        <end position="265"/>
    </location>
</feature>
<dbReference type="Ensembl" id="ENSAMET00000038954.1">
    <property type="protein sequence ID" value="ENSAMEP00000024706.1"/>
    <property type="gene ID" value="ENSAMEG00000029108.1"/>
</dbReference>
<dbReference type="Gene3D" id="3.20.20.80">
    <property type="entry name" value="Glycosidases"/>
    <property type="match status" value="2"/>
</dbReference>
<evidence type="ECO:0000259" key="7">
    <source>
        <dbReference type="Pfam" id="PF01301"/>
    </source>
</evidence>
<dbReference type="InterPro" id="IPR048912">
    <property type="entry name" value="BetaGal1-like_ABD1"/>
</dbReference>
<evidence type="ECO:0000313" key="10">
    <source>
        <dbReference type="Ensembl" id="ENSAMEP00000024706.1"/>
    </source>
</evidence>
<protein>
    <submittedName>
        <fullName evidence="10">Galactosidase beta 1</fullName>
    </submittedName>
</protein>
<keyword evidence="2 6" id="KW-0732">Signal</keyword>
<dbReference type="Proteomes" id="UP000008912">
    <property type="component" value="Unassembled WGS sequence"/>
</dbReference>
<evidence type="ECO:0000256" key="5">
    <source>
        <dbReference type="ARBA" id="ARBA00023295"/>
    </source>
</evidence>
<reference evidence="10" key="3">
    <citation type="submission" date="2025-09" db="UniProtKB">
        <authorList>
            <consortium name="Ensembl"/>
        </authorList>
    </citation>
    <scope>IDENTIFICATION</scope>
</reference>
<sequence length="576" mass="64530">MDLRGVVRILSLLLVPLLLASARGLSKASQRTFKIDYSHNRFLKDGRPFRYISGSIHYFRVPRFYWKDRLLKMKMAGLNAIQSYVPWNFHEPQPGQYQFSGEHDVEYFIKLAHELGLLVILRPGPYICAEWDMGGLPAWLLLKESIILRSSDPGANITAAFEIQRKSEPRGPLVNSEFYTGWLDHWGQPHSTAKTEVVASALHEILSRGANVNLYMFIGGTNFAYWNGANMPYQAQPTSYDYDAPLSEAGDLTEKYFALRDVIRKFEKVPEGFIPPSTPKFAYGKVVLKKLKTVGDALNILCPPGPIKSLYPLTFIQVKQYFGFVLYRTTLPQDCSDPTPLSSPLSGVHDRAYVAVDGVPQGVLERSDVITLNITGKAGATLDLLVENMGRVNYGRYINDFKGLISNLTLGSNILTDWMIFPLDTDNAVRKHLGGWDGYNNGRHDKPLDHSSSNYKLPAFYMGNFSIPSGIPDLPQDTFIQFPGWTKGQVWINGFNLGRYWPARGPQMTLFVPRHILVTSAPNTIMVLELEHAPCGDNGPELCAVEFVDRPVINATLTSGHSPPHLPDQQSGMDYV</sequence>
<dbReference type="SUPFAM" id="SSF49785">
    <property type="entry name" value="Galactose-binding domain-like"/>
    <property type="match status" value="1"/>
</dbReference>
<dbReference type="Pfam" id="PF01301">
    <property type="entry name" value="Glyco_hydro_35"/>
    <property type="match status" value="2"/>
</dbReference>
<dbReference type="PIRSF" id="PIRSF006336">
    <property type="entry name" value="B-gal"/>
    <property type="match status" value="1"/>
</dbReference>
<dbReference type="FunFam" id="2.60.120.260:FF:000021">
    <property type="entry name" value="Beta-galactosidase"/>
    <property type="match status" value="1"/>
</dbReference>
<dbReference type="Pfam" id="PF21317">
    <property type="entry name" value="BetaGal_ABD_1"/>
    <property type="match status" value="1"/>
</dbReference>
<dbReference type="GO" id="GO:0005975">
    <property type="term" value="P:carbohydrate metabolic process"/>
    <property type="evidence" value="ECO:0007669"/>
    <property type="project" value="InterPro"/>
</dbReference>
<dbReference type="FunFam" id="2.60.120.260:FF:000260">
    <property type="entry name" value="Beta-galactosidase"/>
    <property type="match status" value="1"/>
</dbReference>
<evidence type="ECO:0000259" key="9">
    <source>
        <dbReference type="Pfam" id="PF21467"/>
    </source>
</evidence>
<keyword evidence="4" id="KW-0325">Glycoprotein</keyword>
<dbReference type="FunFam" id="2.60.120.260:FF:000115">
    <property type="entry name" value="Beta-galactosidase"/>
    <property type="match status" value="1"/>
</dbReference>
<feature type="domain" description="Beta-galactosidase galactose-binding" evidence="9">
    <location>
        <begin position="458"/>
        <end position="519"/>
    </location>
</feature>
<comment type="similarity">
    <text evidence="1">Belongs to the glycosyl hydrolase 35 family.</text>
</comment>
<feature type="domain" description="Beta-galactosidase 1-like first all-beta" evidence="8">
    <location>
        <begin position="312"/>
        <end position="424"/>
    </location>
</feature>
<dbReference type="AlphaFoldDB" id="A0A7N5JFN2"/>
<reference evidence="10 11" key="1">
    <citation type="journal article" date="2010" name="Nature">
        <title>The sequence and de novo assembly of the giant panda genome.</title>
        <authorList>
            <person name="Li R."/>
            <person name="Fan W."/>
            <person name="Tian G."/>
            <person name="Zhu H."/>
            <person name="He L."/>
            <person name="Cai J."/>
            <person name="Huang Q."/>
            <person name="Cai Q."/>
            <person name="Li B."/>
            <person name="Bai Y."/>
            <person name="Zhang Z."/>
            <person name="Zhang Y."/>
            <person name="Wang W."/>
            <person name="Li J."/>
            <person name="Wei F."/>
            <person name="Li H."/>
            <person name="Jian M."/>
            <person name="Li J."/>
            <person name="Zhang Z."/>
            <person name="Nielsen R."/>
            <person name="Li D."/>
            <person name="Gu W."/>
            <person name="Yang Z."/>
            <person name="Xuan Z."/>
            <person name="Ryder O.A."/>
            <person name="Leung F.C."/>
            <person name="Zhou Y."/>
            <person name="Cao J."/>
            <person name="Sun X."/>
            <person name="Fu Y."/>
            <person name="Fang X."/>
            <person name="Guo X."/>
            <person name="Wang B."/>
            <person name="Hou R."/>
            <person name="Shen F."/>
            <person name="Mu B."/>
            <person name="Ni P."/>
            <person name="Lin R."/>
            <person name="Qian W."/>
            <person name="Wang G."/>
            <person name="Yu C."/>
            <person name="Nie W."/>
            <person name="Wang J."/>
            <person name="Wu Z."/>
            <person name="Liang H."/>
            <person name="Min J."/>
            <person name="Wu Q."/>
            <person name="Cheng S."/>
            <person name="Ruan J."/>
            <person name="Wang M."/>
            <person name="Shi Z."/>
            <person name="Wen M."/>
            <person name="Liu B."/>
            <person name="Ren X."/>
            <person name="Zheng H."/>
            <person name="Dong D."/>
            <person name="Cook K."/>
            <person name="Shan G."/>
            <person name="Zhang H."/>
            <person name="Kosiol C."/>
            <person name="Xie X."/>
            <person name="Lu Z."/>
            <person name="Zheng H."/>
            <person name="Li Y."/>
            <person name="Steiner C.C."/>
            <person name="Lam T.T."/>
            <person name="Lin S."/>
            <person name="Zhang Q."/>
            <person name="Li G."/>
            <person name="Tian J."/>
            <person name="Gong T."/>
            <person name="Liu H."/>
            <person name="Zhang D."/>
            <person name="Fang L."/>
            <person name="Ye C."/>
            <person name="Zhang J."/>
            <person name="Hu W."/>
            <person name="Xu A."/>
            <person name="Ren Y."/>
            <person name="Zhang G."/>
            <person name="Bruford M.W."/>
            <person name="Li Q."/>
            <person name="Ma L."/>
            <person name="Guo Y."/>
            <person name="An N."/>
            <person name="Hu Y."/>
            <person name="Zheng Y."/>
            <person name="Shi Y."/>
            <person name="Li Z."/>
            <person name="Liu Q."/>
            <person name="Chen Y."/>
            <person name="Zhao J."/>
            <person name="Qu N."/>
            <person name="Zhao S."/>
            <person name="Tian F."/>
            <person name="Wang X."/>
            <person name="Wang H."/>
            <person name="Xu L."/>
            <person name="Liu X."/>
            <person name="Vinar T."/>
            <person name="Wang Y."/>
            <person name="Lam T.W."/>
            <person name="Yiu S.M."/>
            <person name="Liu S."/>
            <person name="Zhang H."/>
            <person name="Li D."/>
            <person name="Huang Y."/>
            <person name="Wang X."/>
            <person name="Yang G."/>
            <person name="Jiang Z."/>
            <person name="Wang J."/>
            <person name="Qin N."/>
            <person name="Li L."/>
            <person name="Li J."/>
            <person name="Bolund L."/>
            <person name="Kristiansen K."/>
            <person name="Wong G.K."/>
            <person name="Olson M."/>
            <person name="Zhang X."/>
            <person name="Li S."/>
            <person name="Yang H."/>
            <person name="Wang J."/>
            <person name="Wang J."/>
        </authorList>
    </citation>
    <scope>NUCLEOTIDE SEQUENCE [LARGE SCALE GENOMIC DNA]</scope>
</reference>